<dbReference type="EMBL" id="JABXWD010000475">
    <property type="protein sequence ID" value="MBV6343180.1"/>
    <property type="molecule type" value="Genomic_DNA"/>
</dbReference>
<accession>A0ABS6S3L1</accession>
<dbReference type="Proteomes" id="UP001196980">
    <property type="component" value="Unassembled WGS sequence"/>
</dbReference>
<proteinExistence type="predicted"/>
<sequence length="163" mass="18920">MAVSRLIMHRMILTLSLLVLVIVPAGAELTLADRVVAFVDETAITLSEFNRFHKTTPALTRNQAVRVMINRLLLKKEALKLKLNGTDDEMIQQYIDLKIKSLVIIKNEDIERFYKEHKDDLKGTEIEDVRENIEKLLIEEEVNKRLDSSLQELTEKAYVRIQF</sequence>
<reference evidence="1 2" key="1">
    <citation type="journal article" date="2020" name="J Geophys Res Biogeosci">
        <title>Magnetotaxis as an Adaptation to Enable Bacterial Shuttling of Microbial Sulfur and Sulfur Cycling Across Aquatic Oxic#Anoxic Interfaces.</title>
        <authorList>
            <person name="Li J."/>
            <person name="Liu P."/>
            <person name="Wang J."/>
            <person name="Roberts A.P."/>
            <person name="Pan Y."/>
        </authorList>
    </citation>
    <scope>NUCLEOTIDE SEQUENCE [LARGE SCALE GENOMIC DNA]</scope>
    <source>
        <strain evidence="1 2">MYR-1_YQ</strain>
    </source>
</reference>
<comment type="caution">
    <text evidence="1">The sequence shown here is derived from an EMBL/GenBank/DDBJ whole genome shotgun (WGS) entry which is preliminary data.</text>
</comment>
<dbReference type="RefSeq" id="WP_218253785.1">
    <property type="nucleotide sequence ID" value="NZ_JABXWD010000475.1"/>
</dbReference>
<keyword evidence="2" id="KW-1185">Reference proteome</keyword>
<evidence type="ECO:0000313" key="1">
    <source>
        <dbReference type="EMBL" id="MBV6343180.1"/>
    </source>
</evidence>
<evidence type="ECO:0008006" key="3">
    <source>
        <dbReference type="Google" id="ProtNLM"/>
    </source>
</evidence>
<protein>
    <recommendedName>
        <fullName evidence="3">Peptidylprolyl isomerase</fullName>
    </recommendedName>
</protein>
<gene>
    <name evidence="1" type="ORF">HWQ67_16490</name>
</gene>
<organism evidence="1 2">
    <name type="scientific">Candidatus Magnetobacterium casense</name>
    <dbReference type="NCBI Taxonomy" id="1455061"/>
    <lineage>
        <taxon>Bacteria</taxon>
        <taxon>Pseudomonadati</taxon>
        <taxon>Nitrospirota</taxon>
        <taxon>Thermodesulfovibrionia</taxon>
        <taxon>Thermodesulfovibrionales</taxon>
        <taxon>Candidatus Magnetobacteriaceae</taxon>
        <taxon>Candidatus Magnetobacterium</taxon>
    </lineage>
</organism>
<evidence type="ECO:0000313" key="2">
    <source>
        <dbReference type="Proteomes" id="UP001196980"/>
    </source>
</evidence>
<name>A0ABS6S3L1_9BACT</name>